<evidence type="ECO:0000313" key="1">
    <source>
        <dbReference type="EMBL" id="VFJ46294.1"/>
    </source>
</evidence>
<accession>A0A450SBL3</accession>
<dbReference type="EMBL" id="CAADFA010000072">
    <property type="protein sequence ID" value="VFJ49568.1"/>
    <property type="molecule type" value="Genomic_DNA"/>
</dbReference>
<protein>
    <submittedName>
        <fullName evidence="2">Uncharacterized protein</fullName>
    </submittedName>
</protein>
<gene>
    <name evidence="1" type="ORF">BECKFM1743A_GA0114220_100354</name>
    <name evidence="2" type="ORF">BECKFM1743C_GA0114222_100728</name>
</gene>
<dbReference type="EMBL" id="CAADEZ010000035">
    <property type="protein sequence ID" value="VFJ46294.1"/>
    <property type="molecule type" value="Genomic_DNA"/>
</dbReference>
<proteinExistence type="predicted"/>
<reference evidence="2" key="1">
    <citation type="submission" date="2019-02" db="EMBL/GenBank/DDBJ databases">
        <authorList>
            <person name="Gruber-Vodicka R. H."/>
            <person name="Seah K. B. B."/>
        </authorList>
    </citation>
    <scope>NUCLEOTIDE SEQUENCE</scope>
    <source>
        <strain evidence="1">BECK_BZ163</strain>
        <strain evidence="2">BECK_BZ165</strain>
    </source>
</reference>
<name>A0A450SBL3_9GAMM</name>
<dbReference type="AlphaFoldDB" id="A0A450SBL3"/>
<organism evidence="2">
    <name type="scientific">Candidatus Kentrum sp. FM</name>
    <dbReference type="NCBI Taxonomy" id="2126340"/>
    <lineage>
        <taxon>Bacteria</taxon>
        <taxon>Pseudomonadati</taxon>
        <taxon>Pseudomonadota</taxon>
        <taxon>Gammaproteobacteria</taxon>
        <taxon>Candidatus Kentrum</taxon>
    </lineage>
</organism>
<sequence length="108" mass="11970">MKSHVHVLEVVSIKQEPITAVTARVISGVASHIQVEQTEALHVSRIALMVRGYLRSECVKELLSQAQDSSLTHSTLQLRAAMSVIRHPCLIVGRCPSNFEGRNNSERK</sequence>
<evidence type="ECO:0000313" key="2">
    <source>
        <dbReference type="EMBL" id="VFJ49568.1"/>
    </source>
</evidence>